<accession>A0A9K3MW24</accession>
<reference evidence="2" key="2">
    <citation type="submission" date="2020-06" db="EMBL/GenBank/DDBJ databases">
        <title>Helianthus annuus Genome sequencing and assembly Release 2.</title>
        <authorList>
            <person name="Gouzy J."/>
            <person name="Langlade N."/>
            <person name="Munos S."/>
        </authorList>
    </citation>
    <scope>NUCLEOTIDE SEQUENCE</scope>
    <source>
        <tissue evidence="2">Leaves</tissue>
    </source>
</reference>
<dbReference type="OrthoDB" id="1900337at2759"/>
<reference evidence="2" key="1">
    <citation type="journal article" date="2017" name="Nature">
        <title>The sunflower genome provides insights into oil metabolism, flowering and Asterid evolution.</title>
        <authorList>
            <person name="Badouin H."/>
            <person name="Gouzy J."/>
            <person name="Grassa C.J."/>
            <person name="Murat F."/>
            <person name="Staton S.E."/>
            <person name="Cottret L."/>
            <person name="Lelandais-Briere C."/>
            <person name="Owens G.L."/>
            <person name="Carrere S."/>
            <person name="Mayjonade B."/>
            <person name="Legrand L."/>
            <person name="Gill N."/>
            <person name="Kane N.C."/>
            <person name="Bowers J.E."/>
            <person name="Hubner S."/>
            <person name="Bellec A."/>
            <person name="Berard A."/>
            <person name="Berges H."/>
            <person name="Blanchet N."/>
            <person name="Boniface M.C."/>
            <person name="Brunel D."/>
            <person name="Catrice O."/>
            <person name="Chaidir N."/>
            <person name="Claudel C."/>
            <person name="Donnadieu C."/>
            <person name="Faraut T."/>
            <person name="Fievet G."/>
            <person name="Helmstetter N."/>
            <person name="King M."/>
            <person name="Knapp S.J."/>
            <person name="Lai Z."/>
            <person name="Le Paslier M.C."/>
            <person name="Lippi Y."/>
            <person name="Lorenzon L."/>
            <person name="Mandel J.R."/>
            <person name="Marage G."/>
            <person name="Marchand G."/>
            <person name="Marquand E."/>
            <person name="Bret-Mestries E."/>
            <person name="Morien E."/>
            <person name="Nambeesan S."/>
            <person name="Nguyen T."/>
            <person name="Pegot-Espagnet P."/>
            <person name="Pouilly N."/>
            <person name="Raftis F."/>
            <person name="Sallet E."/>
            <person name="Schiex T."/>
            <person name="Thomas J."/>
            <person name="Vandecasteele C."/>
            <person name="Vares D."/>
            <person name="Vear F."/>
            <person name="Vautrin S."/>
            <person name="Crespi M."/>
            <person name="Mangin B."/>
            <person name="Burke J.M."/>
            <person name="Salse J."/>
            <person name="Munos S."/>
            <person name="Vincourt P."/>
            <person name="Rieseberg L.H."/>
            <person name="Langlade N.B."/>
        </authorList>
    </citation>
    <scope>NUCLEOTIDE SEQUENCE</scope>
    <source>
        <tissue evidence="2">Leaves</tissue>
    </source>
</reference>
<keyword evidence="1" id="KW-0472">Membrane</keyword>
<keyword evidence="2" id="KW-0378">Hydrolase</keyword>
<evidence type="ECO:0000313" key="2">
    <source>
        <dbReference type="EMBL" id="KAF5778069.1"/>
    </source>
</evidence>
<dbReference type="Gene3D" id="3.40.50.1000">
    <property type="entry name" value="HAD superfamily/HAD-like"/>
    <property type="match status" value="1"/>
</dbReference>
<dbReference type="EMBL" id="MNCJ02000327">
    <property type="protein sequence ID" value="KAF5778069.1"/>
    <property type="molecule type" value="Genomic_DNA"/>
</dbReference>
<dbReference type="AlphaFoldDB" id="A0A9K3MW24"/>
<keyword evidence="1" id="KW-0812">Transmembrane</keyword>
<keyword evidence="1" id="KW-1133">Transmembrane helix</keyword>
<comment type="caution">
    <text evidence="2">The sequence shown here is derived from an EMBL/GenBank/DDBJ whole genome shotgun (WGS) entry which is preliminary data.</text>
</comment>
<dbReference type="InterPro" id="IPR005519">
    <property type="entry name" value="Acid_phosphat_B-like"/>
</dbReference>
<dbReference type="Pfam" id="PF03767">
    <property type="entry name" value="Acid_phosphat_B"/>
    <property type="match status" value="1"/>
</dbReference>
<keyword evidence="3" id="KW-1185">Reference proteome</keyword>
<dbReference type="Gramene" id="mRNA:HanXRQr2_Chr12g0543181">
    <property type="protein sequence ID" value="mRNA:HanXRQr2_Chr12g0543181"/>
    <property type="gene ID" value="HanXRQr2_Chr12g0543181"/>
</dbReference>
<organism evidence="2 3">
    <name type="scientific">Helianthus annuus</name>
    <name type="common">Common sunflower</name>
    <dbReference type="NCBI Taxonomy" id="4232"/>
    <lineage>
        <taxon>Eukaryota</taxon>
        <taxon>Viridiplantae</taxon>
        <taxon>Streptophyta</taxon>
        <taxon>Embryophyta</taxon>
        <taxon>Tracheophyta</taxon>
        <taxon>Spermatophyta</taxon>
        <taxon>Magnoliopsida</taxon>
        <taxon>eudicotyledons</taxon>
        <taxon>Gunneridae</taxon>
        <taxon>Pentapetalae</taxon>
        <taxon>asterids</taxon>
        <taxon>campanulids</taxon>
        <taxon>Asterales</taxon>
        <taxon>Asteraceae</taxon>
        <taxon>Asteroideae</taxon>
        <taxon>Heliantheae alliance</taxon>
        <taxon>Heliantheae</taxon>
        <taxon>Helianthus</taxon>
    </lineage>
</organism>
<dbReference type="InterPro" id="IPR023214">
    <property type="entry name" value="HAD_sf"/>
</dbReference>
<evidence type="ECO:0000313" key="3">
    <source>
        <dbReference type="Proteomes" id="UP000215914"/>
    </source>
</evidence>
<protein>
    <submittedName>
        <fullName evidence="2">Acid phosphatase</fullName>
        <ecNumber evidence="2">3.1.3.2</ecNumber>
    </submittedName>
</protein>
<dbReference type="GO" id="GO:0003993">
    <property type="term" value="F:acid phosphatase activity"/>
    <property type="evidence" value="ECO:0007669"/>
    <property type="project" value="UniProtKB-EC"/>
</dbReference>
<gene>
    <name evidence="2" type="ORF">HanXRQr2_Chr12g0543181</name>
</gene>
<dbReference type="PANTHER" id="PTHR31284:SF22">
    <property type="entry name" value="ACID PHOSPHATASE"/>
    <property type="match status" value="1"/>
</dbReference>
<sequence>MRVLIITPVLCVHIYFLKMSAYDHEMERGYSESLSSGPESDMESEFGTESVIYMSSFAATIFVGVLVTIGVLLMIVLITLVVMLQSCESRNSGAVEMLRYVDQFDLNLYDYCKTVSLHAELNINSYESYSLPEVCKNAAVKYIKHGHYTRDLSTIGSLVENYFKKVTPVVGGRDVVLMDIDDLYVHRFQDYGHHDGVQEAKLMKHAVFVQIYTKLRSAGWSLVLVSRKHEKRRGVVTDRLIAARCGGWSELIMRSDEEMKMDIHEYLYKQKAIMQAEGYHIAAVISSRMDVLFGPLNSTQIFKLPNPFITLEVES</sequence>
<name>A0A9K3MW24_HELAN</name>
<dbReference type="PANTHER" id="PTHR31284">
    <property type="entry name" value="ACID PHOSPHATASE-LIKE PROTEIN"/>
    <property type="match status" value="1"/>
</dbReference>
<dbReference type="EC" id="3.1.3.2" evidence="2"/>
<evidence type="ECO:0000256" key="1">
    <source>
        <dbReference type="SAM" id="Phobius"/>
    </source>
</evidence>
<dbReference type="Proteomes" id="UP000215914">
    <property type="component" value="Unassembled WGS sequence"/>
</dbReference>
<feature type="transmembrane region" description="Helical" evidence="1">
    <location>
        <begin position="51"/>
        <end position="84"/>
    </location>
</feature>
<proteinExistence type="predicted"/>